<dbReference type="AlphaFoldDB" id="A0A2P2PFS9"/>
<name>A0A2P2PFS9_RHIMU</name>
<proteinExistence type="predicted"/>
<sequence>MENAIVAAEGKSPLGSMGNHQPTFFLYHLFPSPSSGSLDYASGIVLHLLQLTNYDCIL</sequence>
<evidence type="ECO:0000313" key="1">
    <source>
        <dbReference type="EMBL" id="MBX53588.1"/>
    </source>
</evidence>
<reference evidence="1" key="1">
    <citation type="submission" date="2018-02" db="EMBL/GenBank/DDBJ databases">
        <title>Rhizophora mucronata_Transcriptome.</title>
        <authorList>
            <person name="Meera S.P."/>
            <person name="Sreeshan A."/>
            <person name="Augustine A."/>
        </authorList>
    </citation>
    <scope>NUCLEOTIDE SEQUENCE</scope>
    <source>
        <tissue evidence="1">Leaf</tissue>
    </source>
</reference>
<organism evidence="1">
    <name type="scientific">Rhizophora mucronata</name>
    <name type="common">Asiatic mangrove</name>
    <dbReference type="NCBI Taxonomy" id="61149"/>
    <lineage>
        <taxon>Eukaryota</taxon>
        <taxon>Viridiplantae</taxon>
        <taxon>Streptophyta</taxon>
        <taxon>Embryophyta</taxon>
        <taxon>Tracheophyta</taxon>
        <taxon>Spermatophyta</taxon>
        <taxon>Magnoliopsida</taxon>
        <taxon>eudicotyledons</taxon>
        <taxon>Gunneridae</taxon>
        <taxon>Pentapetalae</taxon>
        <taxon>rosids</taxon>
        <taxon>fabids</taxon>
        <taxon>Malpighiales</taxon>
        <taxon>Rhizophoraceae</taxon>
        <taxon>Rhizophora</taxon>
    </lineage>
</organism>
<accession>A0A2P2PFS9</accession>
<dbReference type="EMBL" id="GGEC01073104">
    <property type="protein sequence ID" value="MBX53588.1"/>
    <property type="molecule type" value="Transcribed_RNA"/>
</dbReference>
<protein>
    <submittedName>
        <fullName evidence="1">Uncharacterized protein</fullName>
    </submittedName>
</protein>